<evidence type="ECO:0000256" key="1">
    <source>
        <dbReference type="SAM" id="MobiDB-lite"/>
    </source>
</evidence>
<keyword evidence="3" id="KW-0732">Signal</keyword>
<feature type="chain" id="PRO_5042267958" description="Mid2 domain-containing protein" evidence="3">
    <location>
        <begin position="21"/>
        <end position="306"/>
    </location>
</feature>
<feature type="compositionally biased region" description="Basic and acidic residues" evidence="1">
    <location>
        <begin position="293"/>
        <end position="306"/>
    </location>
</feature>
<organism evidence="4 5">
    <name type="scientific">Recurvomyces mirabilis</name>
    <dbReference type="NCBI Taxonomy" id="574656"/>
    <lineage>
        <taxon>Eukaryota</taxon>
        <taxon>Fungi</taxon>
        <taxon>Dikarya</taxon>
        <taxon>Ascomycota</taxon>
        <taxon>Pezizomycotina</taxon>
        <taxon>Dothideomycetes</taxon>
        <taxon>Dothideomycetidae</taxon>
        <taxon>Mycosphaerellales</taxon>
        <taxon>Teratosphaeriaceae</taxon>
        <taxon>Recurvomyces</taxon>
    </lineage>
</organism>
<evidence type="ECO:0008006" key="6">
    <source>
        <dbReference type="Google" id="ProtNLM"/>
    </source>
</evidence>
<feature type="compositionally biased region" description="Low complexity" evidence="1">
    <location>
        <begin position="158"/>
        <end position="211"/>
    </location>
</feature>
<feature type="transmembrane region" description="Helical" evidence="2">
    <location>
        <begin position="220"/>
        <end position="244"/>
    </location>
</feature>
<keyword evidence="2" id="KW-0812">Transmembrane</keyword>
<feature type="region of interest" description="Disordered" evidence="1">
    <location>
        <begin position="250"/>
        <end position="306"/>
    </location>
</feature>
<feature type="region of interest" description="Disordered" evidence="1">
    <location>
        <begin position="157"/>
        <end position="217"/>
    </location>
</feature>
<evidence type="ECO:0000313" key="4">
    <source>
        <dbReference type="EMBL" id="KAK3678255.1"/>
    </source>
</evidence>
<proteinExistence type="predicted"/>
<dbReference type="AlphaFoldDB" id="A0AAE0WU66"/>
<gene>
    <name evidence="4" type="ORF">LTR78_001550</name>
</gene>
<sequence>MGRCFTYLAALCIGAGGIAAQSVTASTLPALPTGNFINNTQNGEFTWPSGSTGIFNQGSPMGIRWESPYNLVNIYYIWNQTVNQAVVNQCQIVTGAPGNMSYDWEVNCAIPPNCNTQNCGSGITAAPYVLHIVDADPGGDDRTGFWSRQFYIQALPGSSSSSATSTPTTTSISISSPSTTGLAAAAGSDSSTTSPPAVSSSSATQAATSSAPPKPTNNSVAIGVGVGVGVGGALLLAAGAFFLWRRRGRDTKHNSNQPPPSYPESNSTWGAKPQHYGASPQTNSRTAFPAEAPARDPQEMEARGFS</sequence>
<accession>A0AAE0WU66</accession>
<name>A0AAE0WU66_9PEZI</name>
<evidence type="ECO:0000256" key="3">
    <source>
        <dbReference type="SAM" id="SignalP"/>
    </source>
</evidence>
<dbReference type="Proteomes" id="UP001274830">
    <property type="component" value="Unassembled WGS sequence"/>
</dbReference>
<feature type="signal peptide" evidence="3">
    <location>
        <begin position="1"/>
        <end position="20"/>
    </location>
</feature>
<keyword evidence="2" id="KW-1133">Transmembrane helix</keyword>
<dbReference type="EMBL" id="JAUTXT010000004">
    <property type="protein sequence ID" value="KAK3678255.1"/>
    <property type="molecule type" value="Genomic_DNA"/>
</dbReference>
<reference evidence="4" key="1">
    <citation type="submission" date="2023-07" db="EMBL/GenBank/DDBJ databases">
        <title>Black Yeasts Isolated from many extreme environments.</title>
        <authorList>
            <person name="Coleine C."/>
            <person name="Stajich J.E."/>
            <person name="Selbmann L."/>
        </authorList>
    </citation>
    <scope>NUCLEOTIDE SEQUENCE</scope>
    <source>
        <strain evidence="4">CCFEE 5485</strain>
    </source>
</reference>
<evidence type="ECO:0000313" key="5">
    <source>
        <dbReference type="Proteomes" id="UP001274830"/>
    </source>
</evidence>
<keyword evidence="5" id="KW-1185">Reference proteome</keyword>
<comment type="caution">
    <text evidence="4">The sequence shown here is derived from an EMBL/GenBank/DDBJ whole genome shotgun (WGS) entry which is preliminary data.</text>
</comment>
<protein>
    <recommendedName>
        <fullName evidence="6">Mid2 domain-containing protein</fullName>
    </recommendedName>
</protein>
<evidence type="ECO:0000256" key="2">
    <source>
        <dbReference type="SAM" id="Phobius"/>
    </source>
</evidence>
<keyword evidence="2" id="KW-0472">Membrane</keyword>